<evidence type="ECO:0000313" key="10">
    <source>
        <dbReference type="Proteomes" id="UP000248598"/>
    </source>
</evidence>
<dbReference type="AlphaFoldDB" id="A0AAX2J740"/>
<dbReference type="Pfam" id="PF04403">
    <property type="entry name" value="PqiA"/>
    <property type="match status" value="2"/>
</dbReference>
<dbReference type="PANTHER" id="PTHR30462">
    <property type="entry name" value="INTERMEMBRANE TRANSPORT PROTEIN PQIB-RELATED"/>
    <property type="match status" value="1"/>
</dbReference>
<evidence type="ECO:0000256" key="7">
    <source>
        <dbReference type="ARBA" id="ARBA00023136"/>
    </source>
</evidence>
<keyword evidence="4" id="KW-0997">Cell inner membrane</keyword>
<dbReference type="RefSeq" id="WP_003787567.1">
    <property type="nucleotide sequence ID" value="NZ_CP045141.1"/>
</dbReference>
<keyword evidence="3" id="KW-1003">Cell membrane</keyword>
<evidence type="ECO:0000256" key="3">
    <source>
        <dbReference type="ARBA" id="ARBA00022475"/>
    </source>
</evidence>
<comment type="similarity">
    <text evidence="2">Belongs to the PqiA family.</text>
</comment>
<dbReference type="PANTHER" id="PTHR30462:SF3">
    <property type="entry name" value="INTERMEMBRANE TRANSPORT PROTEIN PQIA"/>
    <property type="match status" value="1"/>
</dbReference>
<dbReference type="InterPro" id="IPR007498">
    <property type="entry name" value="PqiA-like"/>
</dbReference>
<keyword evidence="7 8" id="KW-0472">Membrane</keyword>
<reference evidence="9 10" key="1">
    <citation type="submission" date="2018-06" db="EMBL/GenBank/DDBJ databases">
        <authorList>
            <consortium name="Pathogen Informatics"/>
            <person name="Doyle S."/>
        </authorList>
    </citation>
    <scope>NUCLEOTIDE SEQUENCE [LARGE SCALE GENOMIC DNA]</scope>
    <source>
        <strain evidence="9 10">NCTC10529</strain>
    </source>
</reference>
<evidence type="ECO:0000256" key="6">
    <source>
        <dbReference type="ARBA" id="ARBA00022989"/>
    </source>
</evidence>
<keyword evidence="5 8" id="KW-0812">Transmembrane</keyword>
<dbReference type="Proteomes" id="UP000248598">
    <property type="component" value="Chromosome 1"/>
</dbReference>
<proteinExistence type="inferred from homology"/>
<feature type="transmembrane region" description="Helical" evidence="8">
    <location>
        <begin position="195"/>
        <end position="219"/>
    </location>
</feature>
<name>A0AAX2J740_KINKI</name>
<feature type="transmembrane region" description="Helical" evidence="8">
    <location>
        <begin position="270"/>
        <end position="292"/>
    </location>
</feature>
<dbReference type="GO" id="GO:0005886">
    <property type="term" value="C:plasma membrane"/>
    <property type="evidence" value="ECO:0007669"/>
    <property type="project" value="UniProtKB-SubCell"/>
</dbReference>
<evidence type="ECO:0000256" key="8">
    <source>
        <dbReference type="SAM" id="Phobius"/>
    </source>
</evidence>
<feature type="transmembrane region" description="Helical" evidence="8">
    <location>
        <begin position="67"/>
        <end position="85"/>
    </location>
</feature>
<dbReference type="KEGG" id="kki:KKKWG1_2021"/>
<dbReference type="GeneID" id="93263305"/>
<keyword evidence="6 8" id="KW-1133">Transmembrane helix</keyword>
<feature type="transmembrane region" description="Helical" evidence="8">
    <location>
        <begin position="166"/>
        <end position="183"/>
    </location>
</feature>
<dbReference type="EMBL" id="LS483426">
    <property type="protein sequence ID" value="SQH25832.1"/>
    <property type="molecule type" value="Genomic_DNA"/>
</dbReference>
<dbReference type="InterPro" id="IPR051800">
    <property type="entry name" value="PqiA-PqiB_transport"/>
</dbReference>
<comment type="subcellular location">
    <subcellularLocation>
        <location evidence="1">Cell inner membrane</location>
        <topology evidence="1">Multi-pass membrane protein</topology>
    </subcellularLocation>
</comment>
<sequence length="436" mass="49867">MSLHYRLQQRAQKWWQKLYMPSATLPAHVLDCPECGLRTHIPKLRQGQQASCPRCHHHLVRVETEPFLMPLACAIAAVLMMGWVYNLPFANISMTGMFSPLTLPNMIGSLLHDNWGFLGLVMFALTFGSPVLFLLACIFVYICLLRRVYPAILLRTTRLLLRLREWIMVDVFFISMLVAYIKIRTVAEVEFGMAFWLMPILTLLLLRTSIAIPSHWVYYQIRRHSHSDLLQAASDEICCTRCLYFRPKSETRCGVCDSELFNRRPHSIKVAGCFLLASIILYLPANLLPIMISQNPMEKEISTIMSGIIYMWNDGDKLIAAIIFSASIAVPTLKIISLAILLFSAKYKLLAPIGTLSLQYRLTEAVGRWSMIDIFVIIIMMTTFHTHIARVTPGPAAIYFCLVVILTMLCAHFFDVRLLWDKHEKQQAKQTEIDPI</sequence>
<evidence type="ECO:0000313" key="9">
    <source>
        <dbReference type="EMBL" id="SQH25832.1"/>
    </source>
</evidence>
<dbReference type="NCBIfam" id="TIGR00155">
    <property type="entry name" value="pqiA_fam"/>
    <property type="match status" value="1"/>
</dbReference>
<evidence type="ECO:0000256" key="4">
    <source>
        <dbReference type="ARBA" id="ARBA00022519"/>
    </source>
</evidence>
<evidence type="ECO:0000256" key="2">
    <source>
        <dbReference type="ARBA" id="ARBA00007555"/>
    </source>
</evidence>
<evidence type="ECO:0000256" key="5">
    <source>
        <dbReference type="ARBA" id="ARBA00022692"/>
    </source>
</evidence>
<feature type="transmembrane region" description="Helical" evidence="8">
    <location>
        <begin position="366"/>
        <end position="384"/>
    </location>
</feature>
<feature type="transmembrane region" description="Helical" evidence="8">
    <location>
        <begin position="318"/>
        <end position="345"/>
    </location>
</feature>
<dbReference type="InterPro" id="IPR005219">
    <property type="entry name" value="PqiA-like_proteobact"/>
</dbReference>
<gene>
    <name evidence="9" type="primary">yebS</name>
    <name evidence="9" type="ORF">NCTC10529_02046</name>
</gene>
<protein>
    <submittedName>
        <fullName evidence="9">Inner membrane protein yebS</fullName>
    </submittedName>
</protein>
<feature type="transmembrane region" description="Helical" evidence="8">
    <location>
        <begin position="396"/>
        <end position="420"/>
    </location>
</feature>
<organism evidence="9 10">
    <name type="scientific">Kingella kingae</name>
    <dbReference type="NCBI Taxonomy" id="504"/>
    <lineage>
        <taxon>Bacteria</taxon>
        <taxon>Pseudomonadati</taxon>
        <taxon>Pseudomonadota</taxon>
        <taxon>Betaproteobacteria</taxon>
        <taxon>Neisseriales</taxon>
        <taxon>Neisseriaceae</taxon>
        <taxon>Kingella</taxon>
    </lineage>
</organism>
<evidence type="ECO:0000256" key="1">
    <source>
        <dbReference type="ARBA" id="ARBA00004429"/>
    </source>
</evidence>
<feature type="transmembrane region" description="Helical" evidence="8">
    <location>
        <begin position="115"/>
        <end position="145"/>
    </location>
</feature>
<accession>A0AAX2J740</accession>